<evidence type="ECO:0000313" key="2">
    <source>
        <dbReference type="Proteomes" id="UP000696294"/>
    </source>
</evidence>
<gene>
    <name evidence="1" type="ORF">HCN51_10610</name>
</gene>
<accession>A0ABX1AY28</accession>
<dbReference type="Proteomes" id="UP000696294">
    <property type="component" value="Unassembled WGS sequence"/>
</dbReference>
<dbReference type="EMBL" id="JAATEP010000006">
    <property type="protein sequence ID" value="NJP89891.1"/>
    <property type="molecule type" value="Genomic_DNA"/>
</dbReference>
<reference evidence="1 2" key="1">
    <citation type="submission" date="2020-03" db="EMBL/GenBank/DDBJ databases">
        <title>WGS of actinomycetes isolated from Thailand.</title>
        <authorList>
            <person name="Thawai C."/>
        </authorList>
    </citation>
    <scope>NUCLEOTIDE SEQUENCE [LARGE SCALE GENOMIC DNA]</scope>
    <source>
        <strain evidence="1 2">FMUSA5-5</strain>
    </source>
</reference>
<comment type="caution">
    <text evidence="1">The sequence shown here is derived from an EMBL/GenBank/DDBJ whole genome shotgun (WGS) entry which is preliminary data.</text>
</comment>
<name>A0ABX1AY28_9ACTN</name>
<protein>
    <submittedName>
        <fullName evidence="1">Uncharacterized protein</fullName>
    </submittedName>
</protein>
<keyword evidence="2" id="KW-1185">Reference proteome</keyword>
<organism evidence="1 2">
    <name type="scientific">Nonomuraea composti</name>
    <dbReference type="NCBI Taxonomy" id="2720023"/>
    <lineage>
        <taxon>Bacteria</taxon>
        <taxon>Bacillati</taxon>
        <taxon>Actinomycetota</taxon>
        <taxon>Actinomycetes</taxon>
        <taxon>Streptosporangiales</taxon>
        <taxon>Streptosporangiaceae</taxon>
        <taxon>Nonomuraea</taxon>
    </lineage>
</organism>
<evidence type="ECO:0000313" key="1">
    <source>
        <dbReference type="EMBL" id="NJP89891.1"/>
    </source>
</evidence>
<dbReference type="RefSeq" id="WP_168009201.1">
    <property type="nucleotide sequence ID" value="NZ_JAATEP010000006.1"/>
</dbReference>
<sequence>MLTVGPAAHPSLRTLATHPGREAAPQNPGDAGDSVGATAYLLFRTPVRLEGDVIASERFERAAVLGVAVAEETRRLLRRHLDDREEGADGTVLVDVPYPDAAVVATLLDVAAECFGERGASVEETRQAALETLLQLAGFDEESQLNQGAPGRDDRRR</sequence>
<proteinExistence type="predicted"/>